<evidence type="ECO:0000259" key="4">
    <source>
        <dbReference type="Pfam" id="PF05193"/>
    </source>
</evidence>
<dbReference type="InterPro" id="IPR007863">
    <property type="entry name" value="Peptidase_M16_C"/>
</dbReference>
<dbReference type="SUPFAM" id="SSF63411">
    <property type="entry name" value="LuxS/MPP-like metallohydrolase"/>
    <property type="match status" value="4"/>
</dbReference>
<evidence type="ECO:0000313" key="6">
    <source>
        <dbReference type="Proteomes" id="UP000069940"/>
    </source>
</evidence>
<organism evidence="5 6">
    <name type="scientific">Aedes albopictus</name>
    <name type="common">Asian tiger mosquito</name>
    <name type="synonym">Stegomyia albopicta</name>
    <dbReference type="NCBI Taxonomy" id="7160"/>
    <lineage>
        <taxon>Eukaryota</taxon>
        <taxon>Metazoa</taxon>
        <taxon>Ecdysozoa</taxon>
        <taxon>Arthropoda</taxon>
        <taxon>Hexapoda</taxon>
        <taxon>Insecta</taxon>
        <taxon>Pterygota</taxon>
        <taxon>Neoptera</taxon>
        <taxon>Endopterygota</taxon>
        <taxon>Diptera</taxon>
        <taxon>Nematocera</taxon>
        <taxon>Culicoidea</taxon>
        <taxon>Culicidae</taxon>
        <taxon>Culicinae</taxon>
        <taxon>Aedini</taxon>
        <taxon>Aedes</taxon>
        <taxon>Stegomyia</taxon>
    </lineage>
</organism>
<evidence type="ECO:0008006" key="7">
    <source>
        <dbReference type="Google" id="ProtNLM"/>
    </source>
</evidence>
<keyword evidence="1" id="KW-0175">Coiled coil</keyword>
<sequence length="1082" mass="121774">MDGTVGNVMHTPSVSDQKKKKQHNIMDQKMNEFEFRRQAVTSKLQRIQLVLAKPEEITVHHLDTYLRRVDACYDEFNILQNEIYATFPDQRVQQEKQFIEFEQLYEGPLVNGYFALATEAHDDDGLPHTLEHLIFLGSEKYPYKGILDLVANRCLASGTNAWTDTDHTCYTMTTAGSGGFLSLLPVYLDHILYPTLTDSGFITEVHHISEEGEDGGVVYCEMQGRENTGESRIHLDMLRAIYPKSGYSSETGGIMANLRTSTNNEKVRAYHAGFYRPDNLHVIITGQIEPEDIFKALEPVEEKILSKGSLSAFTRPWQTPVAPLDESKDLKILYPADEEDCGLVNVAWRGPKATTEYEELTACSVLLRYLSDTSVSPLQREFVEIEDPYASRVGYNIAENAESLLYISFENVPLGKVDDIHAKLKQVLERIGKGEEKIDMKRMENVLERYILESLSNLESSPHDNVAFHVIGDVLYGAVEQDFDNRLNANRFLQKLKEKKEDFWVGLLNKYLVDAKHVVVRAVPSIEEQKRSAKEEMDRIEQQRTDLGEEGLAKKGKELADAMAANEVPPPDEMLTSIPVPSTDGIKFHPVQIFKATDGGKDPAGLDLQKLPVYAEAYHLHTNFCYLMVTMNTDPVEPELRPYLLLLMELLTESPIRRGDELIPYEAVVAALEADTIETEARLGIETRNRFSLGPFANSATLSMQVVRGKYETGINWIAELLHKTEFTTDRVKVCASKMVNDVAQAKREGNSIVRDLLKAMYYEKDSNVRVSSLLKQQKFLSALIEQLDSEQGAEKVINKLNKVRDIITRPQNLGLHIAADWEEMAKLQIDLEAPWSKLVASETTDLKKEFVVVPDWKLMNMDGNLEDSTGVVVGMGSVESAFLYQSSKAITDFNDEDLAPLLLFLQYLTQLEGPLWRQIRGQGFSYGYNIVPRPNEGLLYFTLYRATNLVAAYKEAKSITEKQLQPDAEWDSTLLESARSSLIFEIIAREKSIGNVVEQSFLASFKQVTAGYNQALVRQVGKVTEADLARVGAKYVKQLFSAEARTAIVCHPDKAADVATAFNQLGHNLKVENSLEGSILA</sequence>
<evidence type="ECO:0000313" key="5">
    <source>
        <dbReference type="EnsemblMetazoa" id="AALFPA23_004996.P6271"/>
    </source>
</evidence>
<dbReference type="PANTHER" id="PTHR43016:SF16">
    <property type="entry name" value="METALLOPROTEASE, PUTATIVE (AFU_ORTHOLOGUE AFUA_4G07610)-RELATED"/>
    <property type="match status" value="1"/>
</dbReference>
<evidence type="ECO:0000256" key="1">
    <source>
        <dbReference type="SAM" id="Coils"/>
    </source>
</evidence>
<dbReference type="Proteomes" id="UP000069940">
    <property type="component" value="Unassembled WGS sequence"/>
</dbReference>
<feature type="domain" description="Peptidase M16 N-terminal" evidence="3">
    <location>
        <begin position="119"/>
        <end position="211"/>
    </location>
</feature>
<protein>
    <recommendedName>
        <fullName evidence="7">Peptidase M16C associated domain-containing protein</fullName>
    </recommendedName>
</protein>
<reference evidence="5" key="2">
    <citation type="submission" date="2025-05" db="UniProtKB">
        <authorList>
            <consortium name="EnsemblMetazoa"/>
        </authorList>
    </citation>
    <scope>IDENTIFICATION</scope>
    <source>
        <strain evidence="5">Foshan</strain>
    </source>
</reference>
<reference evidence="6" key="1">
    <citation type="journal article" date="2015" name="Proc. Natl. Acad. Sci. U.S.A.">
        <title>Genome sequence of the Asian Tiger mosquito, Aedes albopictus, reveals insights into its biology, genetics, and evolution.</title>
        <authorList>
            <person name="Chen X.G."/>
            <person name="Jiang X."/>
            <person name="Gu J."/>
            <person name="Xu M."/>
            <person name="Wu Y."/>
            <person name="Deng Y."/>
            <person name="Zhang C."/>
            <person name="Bonizzoni M."/>
            <person name="Dermauw W."/>
            <person name="Vontas J."/>
            <person name="Armbruster P."/>
            <person name="Huang X."/>
            <person name="Yang Y."/>
            <person name="Zhang H."/>
            <person name="He W."/>
            <person name="Peng H."/>
            <person name="Liu Y."/>
            <person name="Wu K."/>
            <person name="Chen J."/>
            <person name="Lirakis M."/>
            <person name="Topalis P."/>
            <person name="Van Leeuwen T."/>
            <person name="Hall A.B."/>
            <person name="Jiang X."/>
            <person name="Thorpe C."/>
            <person name="Mueller R.L."/>
            <person name="Sun C."/>
            <person name="Waterhouse R.M."/>
            <person name="Yan G."/>
            <person name="Tu Z.J."/>
            <person name="Fang X."/>
            <person name="James A.A."/>
        </authorList>
    </citation>
    <scope>NUCLEOTIDE SEQUENCE [LARGE SCALE GENOMIC DNA]</scope>
    <source>
        <strain evidence="6">Foshan</strain>
    </source>
</reference>
<accession>A0ABM1Y285</accession>
<evidence type="ECO:0000256" key="2">
    <source>
        <dbReference type="SAM" id="MobiDB-lite"/>
    </source>
</evidence>
<dbReference type="EnsemblMetazoa" id="AALFPA23_004996.R6271">
    <property type="protein sequence ID" value="AALFPA23_004996.P6271"/>
    <property type="gene ID" value="AALFPA23_004996"/>
</dbReference>
<proteinExistence type="predicted"/>
<dbReference type="Pfam" id="PF05193">
    <property type="entry name" value="Peptidase_M16_C"/>
    <property type="match status" value="1"/>
</dbReference>
<dbReference type="GeneID" id="109418757"/>
<dbReference type="InterPro" id="IPR011765">
    <property type="entry name" value="Pept_M16_N"/>
</dbReference>
<evidence type="ECO:0000259" key="3">
    <source>
        <dbReference type="Pfam" id="PF00675"/>
    </source>
</evidence>
<name>A0ABM1Y285_AEDAL</name>
<feature type="coiled-coil region" evidence="1">
    <location>
        <begin position="523"/>
        <end position="550"/>
    </location>
</feature>
<feature type="domain" description="Peptidase M16 C-terminal" evidence="4">
    <location>
        <begin position="263"/>
        <end position="436"/>
    </location>
</feature>
<dbReference type="Gene3D" id="3.30.830.10">
    <property type="entry name" value="Metalloenzyme, LuxS/M16 peptidase-like"/>
    <property type="match status" value="4"/>
</dbReference>
<keyword evidence="6" id="KW-1185">Reference proteome</keyword>
<dbReference type="Pfam" id="PF00675">
    <property type="entry name" value="Peptidase_M16"/>
    <property type="match status" value="1"/>
</dbReference>
<feature type="region of interest" description="Disordered" evidence="2">
    <location>
        <begin position="1"/>
        <end position="23"/>
    </location>
</feature>
<dbReference type="InterPro" id="IPR011249">
    <property type="entry name" value="Metalloenz_LuxS/M16"/>
</dbReference>
<dbReference type="RefSeq" id="XP_062717227.1">
    <property type="nucleotide sequence ID" value="XM_062861243.1"/>
</dbReference>
<dbReference type="PANTHER" id="PTHR43016">
    <property type="entry name" value="PRESEQUENCE PROTEASE"/>
    <property type="match status" value="1"/>
</dbReference>